<evidence type="ECO:0008006" key="4">
    <source>
        <dbReference type="Google" id="ProtNLM"/>
    </source>
</evidence>
<protein>
    <recommendedName>
        <fullName evidence="4">F-box domain-containing protein</fullName>
    </recommendedName>
</protein>
<keyword evidence="3" id="KW-1185">Reference proteome</keyword>
<dbReference type="Proteomes" id="UP000051952">
    <property type="component" value="Unassembled WGS sequence"/>
</dbReference>
<evidence type="ECO:0000313" key="3">
    <source>
        <dbReference type="Proteomes" id="UP000051952"/>
    </source>
</evidence>
<reference evidence="3" key="1">
    <citation type="submission" date="2015-09" db="EMBL/GenBank/DDBJ databases">
        <authorList>
            <consortium name="Pathogen Informatics"/>
        </authorList>
    </citation>
    <scope>NUCLEOTIDE SEQUENCE [LARGE SCALE GENOMIC DNA]</scope>
    <source>
        <strain evidence="3">Lake Konstanz</strain>
    </source>
</reference>
<dbReference type="VEuPathDB" id="TriTrypDB:BSAL_33215"/>
<dbReference type="AlphaFoldDB" id="A0A0S4JJJ2"/>
<feature type="region of interest" description="Disordered" evidence="1">
    <location>
        <begin position="238"/>
        <end position="257"/>
    </location>
</feature>
<feature type="compositionally biased region" description="Acidic residues" evidence="1">
    <location>
        <begin position="23"/>
        <end position="34"/>
    </location>
</feature>
<dbReference type="EMBL" id="CYKH01001951">
    <property type="protein sequence ID" value="CUG91665.1"/>
    <property type="molecule type" value="Genomic_DNA"/>
</dbReference>
<accession>A0A0S4JJJ2</accession>
<feature type="region of interest" description="Disordered" evidence="1">
    <location>
        <begin position="1"/>
        <end position="47"/>
    </location>
</feature>
<evidence type="ECO:0000256" key="1">
    <source>
        <dbReference type="SAM" id="MobiDB-lite"/>
    </source>
</evidence>
<dbReference type="InterPro" id="IPR036047">
    <property type="entry name" value="F-box-like_dom_sf"/>
</dbReference>
<sequence length="529" mass="59288">MRRNMKQLSHRSGECVAAHVNDDDNDYDDDDVDECPPPPPPPRRNRPVLTLDDIERALTYCDLRTVYAAMRVCSHWYARCHTPDIWEKFALLASSSKQQHGSARGRGVSVGRMPAFHSFSSTKLKGFDVDTLKEFSKLSVAQNAKVSRLHHQTTSSIRTDDQLTAVASSLPLARDAHQRPAAFSAAIDEHTHHQAATAADQSGLRRVAPWAAPLQSIDDEIEQAARDFFRGARHLTQHQQQLRSTQTGGGAATARADAPNSTQLEWLEVENTILQRRSARITVCSSELLSTSADDRGRLLAELEAAHEQEHEVATLDAALKEWSAVAEEHERYRERERAHREFCSSARSTLKALEMMVVKALLQAHHHNSSSSNDTTQRPTSAAATVVQLPHFHTFLELETYVLSGNHNNHRIASSLGVQWARFKRLFPVDDAYYDLKDAVLDETCSKHLRNPPTTLAEDTTASSSLHEVDDLCDELKSLQQQQRIWMRAQMVVSFQRRKKEAFAHCVGSTTKNQSSLLDADELFGLIV</sequence>
<proteinExistence type="predicted"/>
<evidence type="ECO:0000313" key="2">
    <source>
        <dbReference type="EMBL" id="CUG91665.1"/>
    </source>
</evidence>
<name>A0A0S4JJJ2_BODSA</name>
<organism evidence="2 3">
    <name type="scientific">Bodo saltans</name>
    <name type="common">Flagellated protozoan</name>
    <dbReference type="NCBI Taxonomy" id="75058"/>
    <lineage>
        <taxon>Eukaryota</taxon>
        <taxon>Discoba</taxon>
        <taxon>Euglenozoa</taxon>
        <taxon>Kinetoplastea</taxon>
        <taxon>Metakinetoplastina</taxon>
        <taxon>Eubodonida</taxon>
        <taxon>Bodonidae</taxon>
        <taxon>Bodo</taxon>
    </lineage>
</organism>
<dbReference type="SUPFAM" id="SSF81383">
    <property type="entry name" value="F-box domain"/>
    <property type="match status" value="1"/>
</dbReference>
<gene>
    <name evidence="2" type="ORF">BSAL_33215</name>
</gene>